<gene>
    <name evidence="2" type="ORF">BO71DRAFT_75339</name>
</gene>
<dbReference type="AlphaFoldDB" id="A0A319D0D0"/>
<keyword evidence="3" id="KW-1185">Reference proteome</keyword>
<proteinExistence type="predicted"/>
<sequence length="76" mass="8413">MHFTLSTLLQSWLTGTMVEQSGCRSCSTARVKLDRLVRFFDGGGGCRQPDLSRSLEAWKSNLSNAYTCRACCAQCT</sequence>
<evidence type="ECO:0008006" key="4">
    <source>
        <dbReference type="Google" id="ProtNLM"/>
    </source>
</evidence>
<keyword evidence="1" id="KW-0732">Signal</keyword>
<dbReference type="Proteomes" id="UP000247810">
    <property type="component" value="Unassembled WGS sequence"/>
</dbReference>
<feature type="signal peptide" evidence="1">
    <location>
        <begin position="1"/>
        <end position="23"/>
    </location>
</feature>
<dbReference type="EMBL" id="KZ825982">
    <property type="protein sequence ID" value="PYH90461.1"/>
    <property type="molecule type" value="Genomic_DNA"/>
</dbReference>
<evidence type="ECO:0000313" key="2">
    <source>
        <dbReference type="EMBL" id="PYH90461.1"/>
    </source>
</evidence>
<evidence type="ECO:0000313" key="3">
    <source>
        <dbReference type="Proteomes" id="UP000247810"/>
    </source>
</evidence>
<feature type="chain" id="PRO_5016263247" description="Secreted protein" evidence="1">
    <location>
        <begin position="24"/>
        <end position="76"/>
    </location>
</feature>
<name>A0A319D0D0_9EURO</name>
<organism evidence="2 3">
    <name type="scientific">Aspergillus ellipticus CBS 707.79</name>
    <dbReference type="NCBI Taxonomy" id="1448320"/>
    <lineage>
        <taxon>Eukaryota</taxon>
        <taxon>Fungi</taxon>
        <taxon>Dikarya</taxon>
        <taxon>Ascomycota</taxon>
        <taxon>Pezizomycotina</taxon>
        <taxon>Eurotiomycetes</taxon>
        <taxon>Eurotiomycetidae</taxon>
        <taxon>Eurotiales</taxon>
        <taxon>Aspergillaceae</taxon>
        <taxon>Aspergillus</taxon>
        <taxon>Aspergillus subgen. Circumdati</taxon>
    </lineage>
</organism>
<accession>A0A319D0D0</accession>
<evidence type="ECO:0000256" key="1">
    <source>
        <dbReference type="SAM" id="SignalP"/>
    </source>
</evidence>
<dbReference type="VEuPathDB" id="FungiDB:BO71DRAFT_75339"/>
<reference evidence="2 3" key="1">
    <citation type="submission" date="2018-02" db="EMBL/GenBank/DDBJ databases">
        <title>The genomes of Aspergillus section Nigri reveals drivers in fungal speciation.</title>
        <authorList>
            <consortium name="DOE Joint Genome Institute"/>
            <person name="Vesth T.C."/>
            <person name="Nybo J."/>
            <person name="Theobald S."/>
            <person name="Brandl J."/>
            <person name="Frisvad J.C."/>
            <person name="Nielsen K.F."/>
            <person name="Lyhne E.K."/>
            <person name="Kogle M.E."/>
            <person name="Kuo A."/>
            <person name="Riley R."/>
            <person name="Clum A."/>
            <person name="Nolan M."/>
            <person name="Lipzen A."/>
            <person name="Salamov A."/>
            <person name="Henrissat B."/>
            <person name="Wiebenga A."/>
            <person name="De vries R.P."/>
            <person name="Grigoriev I.V."/>
            <person name="Mortensen U.H."/>
            <person name="Andersen M.R."/>
            <person name="Baker S.E."/>
        </authorList>
    </citation>
    <scope>NUCLEOTIDE SEQUENCE [LARGE SCALE GENOMIC DNA]</scope>
    <source>
        <strain evidence="2 3">CBS 707.79</strain>
    </source>
</reference>
<protein>
    <recommendedName>
        <fullName evidence="4">Secreted protein</fullName>
    </recommendedName>
</protein>